<comment type="similarity">
    <text evidence="2 11">Belongs to the nuclear hormone receptor family.</text>
</comment>
<accession>A0AA36CW13</accession>
<dbReference type="InterPro" id="IPR000536">
    <property type="entry name" value="Nucl_hrmn_rcpt_lig-bd"/>
</dbReference>
<evidence type="ECO:0000256" key="6">
    <source>
        <dbReference type="ARBA" id="ARBA00023015"/>
    </source>
</evidence>
<evidence type="ECO:0000256" key="4">
    <source>
        <dbReference type="ARBA" id="ARBA00022771"/>
    </source>
</evidence>
<feature type="compositionally biased region" description="Low complexity" evidence="12">
    <location>
        <begin position="20"/>
        <end position="32"/>
    </location>
</feature>
<keyword evidence="5 11" id="KW-0862">Zinc</keyword>
<keyword evidence="16" id="KW-1185">Reference proteome</keyword>
<dbReference type="Pfam" id="PF00104">
    <property type="entry name" value="Hormone_recep"/>
    <property type="match status" value="1"/>
</dbReference>
<feature type="domain" description="NR LBD" evidence="14">
    <location>
        <begin position="193"/>
        <end position="484"/>
    </location>
</feature>
<evidence type="ECO:0000256" key="12">
    <source>
        <dbReference type="SAM" id="MobiDB-lite"/>
    </source>
</evidence>
<protein>
    <submittedName>
        <fullName evidence="15">Uncharacterized protein</fullName>
    </submittedName>
</protein>
<dbReference type="SMART" id="SM00430">
    <property type="entry name" value="HOLI"/>
    <property type="match status" value="1"/>
</dbReference>
<dbReference type="InterPro" id="IPR013088">
    <property type="entry name" value="Znf_NHR/GATA"/>
</dbReference>
<dbReference type="PROSITE" id="PS51843">
    <property type="entry name" value="NR_LBD"/>
    <property type="match status" value="1"/>
</dbReference>
<dbReference type="FunFam" id="3.30.50.10:FF:000030">
    <property type="entry name" value="Nuclear Hormone Receptor family"/>
    <property type="match status" value="1"/>
</dbReference>
<dbReference type="InterPro" id="IPR001628">
    <property type="entry name" value="Znf_hrmn_rcpt"/>
</dbReference>
<evidence type="ECO:0000256" key="8">
    <source>
        <dbReference type="ARBA" id="ARBA00023163"/>
    </source>
</evidence>
<dbReference type="PRINTS" id="PR00398">
    <property type="entry name" value="STRDHORMONER"/>
</dbReference>
<dbReference type="PRINTS" id="PR00047">
    <property type="entry name" value="STROIDFINGER"/>
</dbReference>
<dbReference type="SMART" id="SM00399">
    <property type="entry name" value="ZnF_C4"/>
    <property type="match status" value="1"/>
</dbReference>
<evidence type="ECO:0000256" key="11">
    <source>
        <dbReference type="RuleBase" id="RU004334"/>
    </source>
</evidence>
<comment type="caution">
    <text evidence="15">The sequence shown here is derived from an EMBL/GenBank/DDBJ whole genome shotgun (WGS) entry which is preliminary data.</text>
</comment>
<gene>
    <name evidence="15" type="ORF">MSPICULIGERA_LOCUS14264</name>
</gene>
<dbReference type="CDD" id="cd06960">
    <property type="entry name" value="NR_DBD_HNF4A"/>
    <property type="match status" value="1"/>
</dbReference>
<evidence type="ECO:0000313" key="15">
    <source>
        <dbReference type="EMBL" id="CAJ0575964.1"/>
    </source>
</evidence>
<keyword evidence="3 11" id="KW-0479">Metal-binding</keyword>
<evidence type="ECO:0000256" key="2">
    <source>
        <dbReference type="ARBA" id="ARBA00005993"/>
    </source>
</evidence>
<keyword evidence="10 11" id="KW-0539">Nucleus</keyword>
<proteinExistence type="inferred from homology"/>
<dbReference type="SUPFAM" id="SSF57716">
    <property type="entry name" value="Glucocorticoid receptor-like (DNA-binding domain)"/>
    <property type="match status" value="1"/>
</dbReference>
<dbReference type="InterPro" id="IPR001723">
    <property type="entry name" value="Nuclear_hrmn_rcpt"/>
</dbReference>
<dbReference type="GO" id="GO:0005634">
    <property type="term" value="C:nucleus"/>
    <property type="evidence" value="ECO:0007669"/>
    <property type="project" value="UniProtKB-SubCell"/>
</dbReference>
<evidence type="ECO:0000256" key="10">
    <source>
        <dbReference type="ARBA" id="ARBA00023242"/>
    </source>
</evidence>
<organism evidence="15 16">
    <name type="scientific">Mesorhabditis spiculigera</name>
    <dbReference type="NCBI Taxonomy" id="96644"/>
    <lineage>
        <taxon>Eukaryota</taxon>
        <taxon>Metazoa</taxon>
        <taxon>Ecdysozoa</taxon>
        <taxon>Nematoda</taxon>
        <taxon>Chromadorea</taxon>
        <taxon>Rhabditida</taxon>
        <taxon>Rhabditina</taxon>
        <taxon>Rhabditomorpha</taxon>
        <taxon>Rhabditoidea</taxon>
        <taxon>Rhabditidae</taxon>
        <taxon>Mesorhabditinae</taxon>
        <taxon>Mesorhabditis</taxon>
    </lineage>
</organism>
<dbReference type="GO" id="GO:0003700">
    <property type="term" value="F:DNA-binding transcription factor activity"/>
    <property type="evidence" value="ECO:0007669"/>
    <property type="project" value="InterPro"/>
</dbReference>
<dbReference type="Gene3D" id="3.30.50.10">
    <property type="entry name" value="Erythroid Transcription Factor GATA-1, subunit A"/>
    <property type="match status" value="1"/>
</dbReference>
<dbReference type="Pfam" id="PF00105">
    <property type="entry name" value="zf-C4"/>
    <property type="match status" value="1"/>
</dbReference>
<dbReference type="InterPro" id="IPR049636">
    <property type="entry name" value="HNF4-like_DBD"/>
</dbReference>
<evidence type="ECO:0000256" key="7">
    <source>
        <dbReference type="ARBA" id="ARBA00023125"/>
    </source>
</evidence>
<dbReference type="PROSITE" id="PS00031">
    <property type="entry name" value="NUCLEAR_REC_DBD_1"/>
    <property type="match status" value="1"/>
</dbReference>
<dbReference type="EMBL" id="CATQJA010002641">
    <property type="protein sequence ID" value="CAJ0575964.1"/>
    <property type="molecule type" value="Genomic_DNA"/>
</dbReference>
<evidence type="ECO:0000256" key="3">
    <source>
        <dbReference type="ARBA" id="ARBA00022723"/>
    </source>
</evidence>
<feature type="region of interest" description="Disordered" evidence="12">
    <location>
        <begin position="18"/>
        <end position="55"/>
    </location>
</feature>
<sequence>MALPDCTYLEVFPTKFENYSSSESPSCSSQGSADSNRKNSLSSQEAEKQDVSSPELKPDVSLMNFAAWPKKQAPEFCVVCGNKTAGFHYDVPSCNGCKTFFRRALLSQRKVLCKEGGGCLEKSLQEGKFPCRGCRFARCVEVGMNPAAIQTERKMQNQELYEKLAKQRRPRVEEPDDVDEPPRDAKLLIALRIKENSFERMIDSLQYLEIKVDKLRYSTYNPMIFEIGSVQEALKSHTALSLAEKLAPMPNWPLKDSDFPPLPKDFVPGTGRPPPRPPNHKFWLFFDLLLSIEYAKTFDFFMKLDPMDKLVLTRYVAMNLLALKQSYDTFLVNRDSRYVLHPDGTMPGRKPSGRKVDHLGPAGNEQYMDNIFVSNLEALRRTKMDQTEFVLVKAIVLCNSALDGLSDEGRKIIETAKLKYSEALFSAELAKHGSVHGPNRFQELLTLCELMVRNSKKHKEYHLLIMISRRPAFLPQFIEEIMDA</sequence>
<evidence type="ECO:0000259" key="13">
    <source>
        <dbReference type="PROSITE" id="PS51030"/>
    </source>
</evidence>
<evidence type="ECO:0000256" key="1">
    <source>
        <dbReference type="ARBA" id="ARBA00004123"/>
    </source>
</evidence>
<evidence type="ECO:0000313" key="16">
    <source>
        <dbReference type="Proteomes" id="UP001177023"/>
    </source>
</evidence>
<keyword evidence="4 11" id="KW-0863">Zinc-finger</keyword>
<comment type="subcellular location">
    <subcellularLocation>
        <location evidence="1 11">Nucleus</location>
    </subcellularLocation>
</comment>
<feature type="non-terminal residue" evidence="15">
    <location>
        <position position="484"/>
    </location>
</feature>
<keyword evidence="7 11" id="KW-0238">DNA-binding</keyword>
<name>A0AA36CW13_9BILA</name>
<evidence type="ECO:0000259" key="14">
    <source>
        <dbReference type="PROSITE" id="PS51843"/>
    </source>
</evidence>
<reference evidence="15" key="1">
    <citation type="submission" date="2023-06" db="EMBL/GenBank/DDBJ databases">
        <authorList>
            <person name="Delattre M."/>
        </authorList>
    </citation>
    <scope>NUCLEOTIDE SEQUENCE</scope>
    <source>
        <strain evidence="15">AF72</strain>
    </source>
</reference>
<dbReference type="InterPro" id="IPR050274">
    <property type="entry name" value="Nuclear_hormone_rcpt_NR2"/>
</dbReference>
<dbReference type="PANTHER" id="PTHR24083">
    <property type="entry name" value="NUCLEAR HORMONE RECEPTOR"/>
    <property type="match status" value="1"/>
</dbReference>
<dbReference type="InterPro" id="IPR035500">
    <property type="entry name" value="NHR-like_dom_sf"/>
</dbReference>
<dbReference type="GO" id="GO:0008270">
    <property type="term" value="F:zinc ion binding"/>
    <property type="evidence" value="ECO:0007669"/>
    <property type="project" value="UniProtKB-KW"/>
</dbReference>
<dbReference type="SUPFAM" id="SSF48508">
    <property type="entry name" value="Nuclear receptor ligand-binding domain"/>
    <property type="match status" value="1"/>
</dbReference>
<keyword evidence="9 11" id="KW-0675">Receptor</keyword>
<dbReference type="GO" id="GO:0000978">
    <property type="term" value="F:RNA polymerase II cis-regulatory region sequence-specific DNA binding"/>
    <property type="evidence" value="ECO:0007669"/>
    <property type="project" value="InterPro"/>
</dbReference>
<feature type="domain" description="Nuclear receptor" evidence="13">
    <location>
        <begin position="74"/>
        <end position="151"/>
    </location>
</feature>
<dbReference type="Proteomes" id="UP001177023">
    <property type="component" value="Unassembled WGS sequence"/>
</dbReference>
<evidence type="ECO:0000256" key="9">
    <source>
        <dbReference type="ARBA" id="ARBA00023170"/>
    </source>
</evidence>
<evidence type="ECO:0000256" key="5">
    <source>
        <dbReference type="ARBA" id="ARBA00022833"/>
    </source>
</evidence>
<dbReference type="Gene3D" id="1.10.565.10">
    <property type="entry name" value="Retinoid X Receptor"/>
    <property type="match status" value="1"/>
</dbReference>
<dbReference type="PROSITE" id="PS51030">
    <property type="entry name" value="NUCLEAR_REC_DBD_2"/>
    <property type="match status" value="1"/>
</dbReference>
<keyword evidence="8 11" id="KW-0804">Transcription</keyword>
<keyword evidence="6 11" id="KW-0805">Transcription regulation</keyword>
<dbReference type="AlphaFoldDB" id="A0AA36CW13"/>